<protein>
    <recommendedName>
        <fullName evidence="1">YdhG-like domain-containing protein</fullName>
    </recommendedName>
</protein>
<feature type="domain" description="YdhG-like" evidence="1">
    <location>
        <begin position="18"/>
        <end position="106"/>
    </location>
</feature>
<dbReference type="AlphaFoldDB" id="F3L1I4"/>
<evidence type="ECO:0000313" key="2">
    <source>
        <dbReference type="EMBL" id="EGG29780.1"/>
    </source>
</evidence>
<evidence type="ECO:0000259" key="1">
    <source>
        <dbReference type="Pfam" id="PF08818"/>
    </source>
</evidence>
<dbReference type="SUPFAM" id="SSF159888">
    <property type="entry name" value="YdhG-like"/>
    <property type="match status" value="1"/>
</dbReference>
<proteinExistence type="predicted"/>
<sequence length="120" mass="13423">MKPASVEDYIASKPPNAQQRLRELQSYLRATVAEAQDLLKWGKPALVDDGILFVYAAAKNHISLHPTPSVVAQLQNQLGSHEYSENTIKFPINEPIPSTLVTTIAELRVFEKNSLGIKWR</sequence>
<dbReference type="STRING" id="2518989.IMCC3088_1324"/>
<dbReference type="eggNOG" id="COG5646">
    <property type="taxonomic scope" value="Bacteria"/>
</dbReference>
<evidence type="ECO:0000313" key="3">
    <source>
        <dbReference type="Proteomes" id="UP000005615"/>
    </source>
</evidence>
<organism evidence="2 3">
    <name type="scientific">Aequoribacter fuscus</name>
    <dbReference type="NCBI Taxonomy" id="2518989"/>
    <lineage>
        <taxon>Bacteria</taxon>
        <taxon>Pseudomonadati</taxon>
        <taxon>Pseudomonadota</taxon>
        <taxon>Gammaproteobacteria</taxon>
        <taxon>Cellvibrionales</taxon>
        <taxon>Halieaceae</taxon>
        <taxon>Aequoribacter</taxon>
    </lineage>
</organism>
<name>F3L1I4_9GAMM</name>
<dbReference type="Gene3D" id="3.90.1150.200">
    <property type="match status" value="1"/>
</dbReference>
<reference evidence="2 3" key="1">
    <citation type="journal article" date="2011" name="J. Bacteriol.">
        <title>Genome sequence of strain IMCC3088, a proteorhodopsin-containing marine bacterium belonging to the OM60/NOR5 clade.</title>
        <authorList>
            <person name="Jang Y."/>
            <person name="Oh H.M."/>
            <person name="Kang I."/>
            <person name="Lee K."/>
            <person name="Yang S.J."/>
            <person name="Cho J.C."/>
        </authorList>
    </citation>
    <scope>NUCLEOTIDE SEQUENCE [LARGE SCALE GENOMIC DNA]</scope>
    <source>
        <strain evidence="2 3">IMCC3088</strain>
    </source>
</reference>
<dbReference type="Proteomes" id="UP000005615">
    <property type="component" value="Unassembled WGS sequence"/>
</dbReference>
<keyword evidence="3" id="KW-1185">Reference proteome</keyword>
<comment type="caution">
    <text evidence="2">The sequence shown here is derived from an EMBL/GenBank/DDBJ whole genome shotgun (WGS) entry which is preliminary data.</text>
</comment>
<dbReference type="InterPro" id="IPR014922">
    <property type="entry name" value="YdhG-like"/>
</dbReference>
<gene>
    <name evidence="2" type="ORF">IMCC3088_1324</name>
</gene>
<accession>F3L1I4</accession>
<dbReference type="EMBL" id="AEIG01000033">
    <property type="protein sequence ID" value="EGG29780.1"/>
    <property type="molecule type" value="Genomic_DNA"/>
</dbReference>
<dbReference type="Pfam" id="PF08818">
    <property type="entry name" value="DUF1801"/>
    <property type="match status" value="1"/>
</dbReference>